<gene>
    <name evidence="2" type="ORF">PENCOP_c011G08465</name>
</gene>
<dbReference type="InterPro" id="IPR056002">
    <property type="entry name" value="DUF7580"/>
</dbReference>
<feature type="domain" description="DUF7580" evidence="1">
    <location>
        <begin position="194"/>
        <end position="572"/>
    </location>
</feature>
<keyword evidence="3" id="KW-1185">Reference proteome</keyword>
<proteinExistence type="predicted"/>
<organism evidence="2 3">
    <name type="scientific">Penicillium coprophilum</name>
    <dbReference type="NCBI Taxonomy" id="36646"/>
    <lineage>
        <taxon>Eukaryota</taxon>
        <taxon>Fungi</taxon>
        <taxon>Dikarya</taxon>
        <taxon>Ascomycota</taxon>
        <taxon>Pezizomycotina</taxon>
        <taxon>Eurotiomycetes</taxon>
        <taxon>Eurotiomycetidae</taxon>
        <taxon>Eurotiales</taxon>
        <taxon>Aspergillaceae</taxon>
        <taxon>Penicillium</taxon>
    </lineage>
</organism>
<dbReference type="Proteomes" id="UP000191500">
    <property type="component" value="Unassembled WGS sequence"/>
</dbReference>
<evidence type="ECO:0000313" key="3">
    <source>
        <dbReference type="Proteomes" id="UP000191500"/>
    </source>
</evidence>
<dbReference type="PANTHER" id="PTHR35186">
    <property type="entry name" value="ANK_REP_REGION DOMAIN-CONTAINING PROTEIN"/>
    <property type="match status" value="1"/>
</dbReference>
<protein>
    <recommendedName>
        <fullName evidence="1">DUF7580 domain-containing protein</fullName>
    </recommendedName>
</protein>
<dbReference type="Pfam" id="PF24476">
    <property type="entry name" value="DUF7580"/>
    <property type="match status" value="1"/>
</dbReference>
<dbReference type="PANTHER" id="PTHR35186:SF4">
    <property type="entry name" value="PRION-INHIBITION AND PROPAGATION HELO DOMAIN-CONTAINING PROTEIN"/>
    <property type="match status" value="1"/>
</dbReference>
<sequence>MVTGIEATGVALAILPLLVNQLDNYARGLEKIKAFRRYKWQLEDYSTGLSAQYAILLNTLELSLEGVVDDHDQRSELIRNPMGPGWTEAAFQRRLIEKLGRDHIAFTGIANGLCRLLEDLSNRLGLETTDHSTAASTIYLKTIKFRKIFSSAVYEDILDKIDKTNQILKTLCEQSQHRERTRRGPTRQKINLKKYRDKRRHAKSLYGIIVQGGQCWNCACQDGHSIGFQLDTTSLRGTKDAHYGSIDTSFRMILSSPKNHVSPLDRSQWYEIKVEADRSVETPNITMNPRPSAGKSKVRFTDLETKCEEYLPKLRCPRGLPISSLCAAFREVVMVDPHAKSDSIGYISSEQTATDTRYYMSVIHSIRDEIHLRSLQDALIGSPSLPDSPIQTPDELSRRDRLYLATLLACSVLPLHGNWLRQKWRTRDILFIHNPESKRLQFEQPYLLQRVLSAPQTDLNGSTSEVYEGISHRQISNNILFPLALALIELSLGRAISTLHGPGDQDSSEEVSHFNTATRLLKTVYWESGSNYGDVVNECLYWSRSKGDGFDDPHFDESVLDTIVSPLLKDFDYFEGLSYGA</sequence>
<name>A0A1V6UE55_9EURO</name>
<reference evidence="3" key="1">
    <citation type="journal article" date="2017" name="Nat. Microbiol.">
        <title>Global analysis of biosynthetic gene clusters reveals vast potential of secondary metabolite production in Penicillium species.</title>
        <authorList>
            <person name="Nielsen J.C."/>
            <person name="Grijseels S."/>
            <person name="Prigent S."/>
            <person name="Ji B."/>
            <person name="Dainat J."/>
            <person name="Nielsen K.F."/>
            <person name="Frisvad J.C."/>
            <person name="Workman M."/>
            <person name="Nielsen J."/>
        </authorList>
    </citation>
    <scope>NUCLEOTIDE SEQUENCE [LARGE SCALE GENOMIC DNA]</scope>
    <source>
        <strain evidence="3">IBT 31321</strain>
    </source>
</reference>
<accession>A0A1V6UE55</accession>
<evidence type="ECO:0000259" key="1">
    <source>
        <dbReference type="Pfam" id="PF24476"/>
    </source>
</evidence>
<dbReference type="EMBL" id="MDDG01000011">
    <property type="protein sequence ID" value="OQE36737.1"/>
    <property type="molecule type" value="Genomic_DNA"/>
</dbReference>
<comment type="caution">
    <text evidence="2">The sequence shown here is derived from an EMBL/GenBank/DDBJ whole genome shotgun (WGS) entry which is preliminary data.</text>
</comment>
<dbReference type="STRING" id="36646.A0A1V6UE55"/>
<dbReference type="AlphaFoldDB" id="A0A1V6UE55"/>
<evidence type="ECO:0000313" key="2">
    <source>
        <dbReference type="EMBL" id="OQE36737.1"/>
    </source>
</evidence>